<dbReference type="InterPro" id="IPR027268">
    <property type="entry name" value="Peptidase_M4/M1_CTD_sf"/>
</dbReference>
<dbReference type="CDD" id="cd09601">
    <property type="entry name" value="M1_APN-Q_like"/>
    <property type="match status" value="1"/>
</dbReference>
<keyword evidence="5 11" id="KW-0378">Hydrolase</keyword>
<feature type="site" description="Transition state stabilizer" evidence="10">
    <location>
        <position position="401"/>
    </location>
</feature>
<dbReference type="FunFam" id="2.60.40.1910:FF:000004">
    <property type="entry name" value="Aminopeptidase"/>
    <property type="match status" value="1"/>
</dbReference>
<dbReference type="InterPro" id="IPR045357">
    <property type="entry name" value="Aminopeptidase_N-like_N"/>
</dbReference>
<evidence type="ECO:0000256" key="3">
    <source>
        <dbReference type="ARBA" id="ARBA00022670"/>
    </source>
</evidence>
<keyword evidence="2 11" id="KW-0031">Aminopeptidase</keyword>
<evidence type="ECO:0000313" key="15">
    <source>
        <dbReference type="EMBL" id="CEO51137.1"/>
    </source>
</evidence>
<dbReference type="GO" id="GO:0016020">
    <property type="term" value="C:membrane"/>
    <property type="evidence" value="ECO:0007669"/>
    <property type="project" value="TreeGrafter"/>
</dbReference>
<dbReference type="PRINTS" id="PR00756">
    <property type="entry name" value="ALADIPTASE"/>
</dbReference>
<dbReference type="SUPFAM" id="SSF63737">
    <property type="entry name" value="Leukotriene A4 hydrolase N-terminal domain"/>
    <property type="match status" value="1"/>
</dbReference>
<name>A0A0B7K6D4_BIOOC</name>
<dbReference type="GO" id="GO:0043171">
    <property type="term" value="P:peptide catabolic process"/>
    <property type="evidence" value="ECO:0007669"/>
    <property type="project" value="TreeGrafter"/>
</dbReference>
<feature type="domain" description="ERAP1-like C-terminal" evidence="13">
    <location>
        <begin position="534"/>
        <end position="851"/>
    </location>
</feature>
<evidence type="ECO:0000256" key="1">
    <source>
        <dbReference type="ARBA" id="ARBA00010136"/>
    </source>
</evidence>
<protein>
    <recommendedName>
        <fullName evidence="11">Aminopeptidase</fullName>
        <ecNumber evidence="11">3.4.11.-</ecNumber>
    </recommendedName>
</protein>
<dbReference type="GO" id="GO:0006508">
    <property type="term" value="P:proteolysis"/>
    <property type="evidence" value="ECO:0007669"/>
    <property type="project" value="UniProtKB-KW"/>
</dbReference>
<dbReference type="Pfam" id="PF17900">
    <property type="entry name" value="Peptidase_M1_N"/>
    <property type="match status" value="1"/>
</dbReference>
<dbReference type="SUPFAM" id="SSF55486">
    <property type="entry name" value="Metalloproteases ('zincins'), catalytic domain"/>
    <property type="match status" value="1"/>
</dbReference>
<dbReference type="InterPro" id="IPR034016">
    <property type="entry name" value="M1_APN-typ"/>
</dbReference>
<proteinExistence type="inferred from homology"/>
<evidence type="ECO:0000256" key="11">
    <source>
        <dbReference type="RuleBase" id="RU364040"/>
    </source>
</evidence>
<dbReference type="EMBL" id="CDPU01000021">
    <property type="protein sequence ID" value="CEO51137.1"/>
    <property type="molecule type" value="Genomic_DNA"/>
</dbReference>
<dbReference type="InterPro" id="IPR042097">
    <property type="entry name" value="Aminopeptidase_N-like_N_sf"/>
</dbReference>
<evidence type="ECO:0000256" key="9">
    <source>
        <dbReference type="PIRSR" id="PIRSR634016-3"/>
    </source>
</evidence>
<comment type="cofactor">
    <cofactor evidence="9 11">
        <name>Zn(2+)</name>
        <dbReference type="ChEBI" id="CHEBI:29105"/>
    </cofactor>
    <text evidence="9 11">Binds 1 zinc ion per subunit.</text>
</comment>
<keyword evidence="4 9" id="KW-0479">Metal-binding</keyword>
<dbReference type="GO" id="GO:0070006">
    <property type="term" value="F:metalloaminopeptidase activity"/>
    <property type="evidence" value="ECO:0007669"/>
    <property type="project" value="TreeGrafter"/>
</dbReference>
<feature type="active site" description="Proton acceptor" evidence="8">
    <location>
        <position position="316"/>
    </location>
</feature>
<dbReference type="FunFam" id="1.25.50.20:FF:000002">
    <property type="entry name" value="Aminopeptidase"/>
    <property type="match status" value="1"/>
</dbReference>
<evidence type="ECO:0000256" key="7">
    <source>
        <dbReference type="ARBA" id="ARBA00023049"/>
    </source>
</evidence>
<evidence type="ECO:0000259" key="13">
    <source>
        <dbReference type="Pfam" id="PF11838"/>
    </source>
</evidence>
<dbReference type="GO" id="GO:0005737">
    <property type="term" value="C:cytoplasm"/>
    <property type="evidence" value="ECO:0007669"/>
    <property type="project" value="TreeGrafter"/>
</dbReference>
<keyword evidence="6 9" id="KW-0862">Zinc</keyword>
<feature type="binding site" evidence="9">
    <location>
        <position position="338"/>
    </location>
    <ligand>
        <name>Zn(2+)</name>
        <dbReference type="ChEBI" id="CHEBI:29105"/>
        <note>catalytic</note>
    </ligand>
</feature>
<accession>A0A0B7K6D4</accession>
<dbReference type="GO" id="GO:0042277">
    <property type="term" value="F:peptide binding"/>
    <property type="evidence" value="ECO:0007669"/>
    <property type="project" value="TreeGrafter"/>
</dbReference>
<evidence type="ECO:0000259" key="14">
    <source>
        <dbReference type="Pfam" id="PF17900"/>
    </source>
</evidence>
<dbReference type="FunFam" id="2.60.40.1730:FF:000002">
    <property type="entry name" value="Aminopeptidase"/>
    <property type="match status" value="1"/>
</dbReference>
<feature type="binding site" evidence="9">
    <location>
        <position position="315"/>
    </location>
    <ligand>
        <name>Zn(2+)</name>
        <dbReference type="ChEBI" id="CHEBI:29105"/>
        <note>catalytic</note>
    </ligand>
</feature>
<evidence type="ECO:0000256" key="6">
    <source>
        <dbReference type="ARBA" id="ARBA00022833"/>
    </source>
</evidence>
<dbReference type="AlphaFoldDB" id="A0A0B7K6D4"/>
<feature type="domain" description="Peptidase M1 membrane alanine aminopeptidase" evidence="12">
    <location>
        <begin position="243"/>
        <end position="460"/>
    </location>
</feature>
<feature type="binding site" evidence="9">
    <location>
        <position position="319"/>
    </location>
    <ligand>
        <name>Zn(2+)</name>
        <dbReference type="ChEBI" id="CHEBI:29105"/>
        <note>catalytic</note>
    </ligand>
</feature>
<dbReference type="InterPro" id="IPR024571">
    <property type="entry name" value="ERAP1-like_C_dom"/>
</dbReference>
<dbReference type="Pfam" id="PF11838">
    <property type="entry name" value="ERAP1_C"/>
    <property type="match status" value="1"/>
</dbReference>
<dbReference type="PANTHER" id="PTHR11533:SF174">
    <property type="entry name" value="PUROMYCIN-SENSITIVE AMINOPEPTIDASE-RELATED"/>
    <property type="match status" value="1"/>
</dbReference>
<evidence type="ECO:0000256" key="2">
    <source>
        <dbReference type="ARBA" id="ARBA00022438"/>
    </source>
</evidence>
<dbReference type="Gene3D" id="2.60.40.1910">
    <property type="match status" value="1"/>
</dbReference>
<keyword evidence="7 11" id="KW-0482">Metalloprotease</keyword>
<dbReference type="Gene3D" id="1.10.390.10">
    <property type="entry name" value="Neutral Protease Domain 2"/>
    <property type="match status" value="1"/>
</dbReference>
<evidence type="ECO:0000256" key="4">
    <source>
        <dbReference type="ARBA" id="ARBA00022723"/>
    </source>
</evidence>
<dbReference type="PANTHER" id="PTHR11533">
    <property type="entry name" value="PROTEASE M1 ZINC METALLOPROTEASE"/>
    <property type="match status" value="1"/>
</dbReference>
<evidence type="ECO:0000256" key="5">
    <source>
        <dbReference type="ARBA" id="ARBA00022801"/>
    </source>
</evidence>
<dbReference type="GO" id="GO:0008270">
    <property type="term" value="F:zinc ion binding"/>
    <property type="evidence" value="ECO:0007669"/>
    <property type="project" value="UniProtKB-UniRule"/>
</dbReference>
<dbReference type="Pfam" id="PF01433">
    <property type="entry name" value="Peptidase_M1"/>
    <property type="match status" value="1"/>
</dbReference>
<dbReference type="InterPro" id="IPR014782">
    <property type="entry name" value="Peptidase_M1_dom"/>
</dbReference>
<dbReference type="InterPro" id="IPR001930">
    <property type="entry name" value="Peptidase_M1"/>
</dbReference>
<gene>
    <name evidence="15" type="ORF">BN869_000007195_1</name>
</gene>
<dbReference type="Gene3D" id="2.60.40.1730">
    <property type="entry name" value="tricorn interacting facor f3 domain"/>
    <property type="match status" value="1"/>
</dbReference>
<organism evidence="15">
    <name type="scientific">Bionectria ochroleuca</name>
    <name type="common">Gliocladium roseum</name>
    <dbReference type="NCBI Taxonomy" id="29856"/>
    <lineage>
        <taxon>Eukaryota</taxon>
        <taxon>Fungi</taxon>
        <taxon>Dikarya</taxon>
        <taxon>Ascomycota</taxon>
        <taxon>Pezizomycotina</taxon>
        <taxon>Sordariomycetes</taxon>
        <taxon>Hypocreomycetidae</taxon>
        <taxon>Hypocreales</taxon>
        <taxon>Bionectriaceae</taxon>
        <taxon>Clonostachys</taxon>
    </lineage>
</organism>
<keyword evidence="3 11" id="KW-0645">Protease</keyword>
<dbReference type="MEROPS" id="M01.007"/>
<dbReference type="Gene3D" id="1.25.50.20">
    <property type="match status" value="1"/>
</dbReference>
<dbReference type="FunFam" id="1.10.390.10:FF:000001">
    <property type="entry name" value="Aminopeptidase"/>
    <property type="match status" value="1"/>
</dbReference>
<evidence type="ECO:0000259" key="12">
    <source>
        <dbReference type="Pfam" id="PF01433"/>
    </source>
</evidence>
<evidence type="ECO:0000256" key="10">
    <source>
        <dbReference type="PIRSR" id="PIRSR634016-4"/>
    </source>
</evidence>
<sequence length="875" mass="97596">MASNAQGRQVLPDNVKPVHYTLTVEPDFSTFTYLGTVEIELDVKQDSNSISLNVNDIEIHETTLQVDGTPVSSAPSLSHNAETQTTTIDLTGGAQLKAGQKALLKHCFTGNLNDKMAGFYRSSWSKDGQEHFIASTQFEATDARRAFPCFDEPALKATFTVTLIADKEKTCLGNMDVASEVEVDSTITPGTKRKAVTFNKTPIMSTYLVAFIVGDLEYYETNKFRLPIRTYCTPDQDISHGVYAAELAAKTLEFYEKEFGIPYPLPKLDMVAVPDFSAGAMENWGLVTYRVVAVLLDEKTSSSGTRYRLAETVQHELAHQWFGNLVTMDFWEGLWLNEGFATWMSWYSCNAFYPEWKVWDGYVSDSWASALALDSLRSSHPIEVPVKVADEINQIFDDISYAKGSAVIRMISKWLGEDVFMEGIRNYLKKHAYGNTTTNDLWAALSAASGKDVENVGTIWTKKIGFPVLTVTEDAASNSIHVKQNRFLRTADVKPEEDEVLYPVFLGLRTKDGVNHDLALNTREASFKLDDLDFFKLNSEHSGIYRTLYTPERLKKLGQAAKNGLLPVSDRSGMVADAGALTQAGYQKTSGLLNLLQSLDSEPEFQVWGEIIGRIGTLQTAWLFEGDAIYNAIKSFLRALVSKRANELGWTFTGKEGHIEQQFKTLMFGAACGSDDKKATAAAQEMFSKFKGGDREAINPNLRRIVFATAIRLGGVEEYEAVLKEYQTAKTGSERIAALSSLGAADDPALVQRTLDYALSKEVKNQDMYLILGGLRRKPAQINTLWAWVKEHWEQLRELFPTSIGMIGTILHIGTTSFTKEEQRKDVEAFFEKHTTKGIDMDLAQALDAIKVKQGWLERDSADVENWLKQNGYLA</sequence>
<comment type="similarity">
    <text evidence="1 11">Belongs to the peptidase M1 family.</text>
</comment>
<dbReference type="EC" id="3.4.11.-" evidence="11"/>
<dbReference type="InterPro" id="IPR050344">
    <property type="entry name" value="Peptidase_M1_aminopeptidases"/>
</dbReference>
<feature type="domain" description="Aminopeptidase N-like N-terminal" evidence="14">
    <location>
        <begin position="16"/>
        <end position="208"/>
    </location>
</feature>
<evidence type="ECO:0000256" key="8">
    <source>
        <dbReference type="PIRSR" id="PIRSR634016-1"/>
    </source>
</evidence>
<reference evidence="15" key="1">
    <citation type="submission" date="2015-01" db="EMBL/GenBank/DDBJ databases">
        <authorList>
            <person name="Durling Mikael"/>
        </authorList>
    </citation>
    <scope>NUCLEOTIDE SEQUENCE</scope>
</reference>